<protein>
    <recommendedName>
        <fullName evidence="1">Beta-lactamase-related domain-containing protein</fullName>
    </recommendedName>
</protein>
<dbReference type="SUPFAM" id="SSF56601">
    <property type="entry name" value="beta-lactamase/transpeptidase-like"/>
    <property type="match status" value="1"/>
</dbReference>
<dbReference type="Proteomes" id="UP000306147">
    <property type="component" value="Unassembled WGS sequence"/>
</dbReference>
<dbReference type="InterPro" id="IPR001466">
    <property type="entry name" value="Beta-lactam-related"/>
</dbReference>
<evidence type="ECO:0000313" key="3">
    <source>
        <dbReference type="Proteomes" id="UP000306147"/>
    </source>
</evidence>
<feature type="domain" description="Beta-lactamase-related" evidence="1">
    <location>
        <begin position="83"/>
        <end position="193"/>
    </location>
</feature>
<organism evidence="2 3">
    <name type="scientific">Sphingomonas gei</name>
    <dbReference type="NCBI Taxonomy" id="1395960"/>
    <lineage>
        <taxon>Bacteria</taxon>
        <taxon>Pseudomonadati</taxon>
        <taxon>Pseudomonadota</taxon>
        <taxon>Alphaproteobacteria</taxon>
        <taxon>Sphingomonadales</taxon>
        <taxon>Sphingomonadaceae</taxon>
        <taxon>Sphingomonas</taxon>
    </lineage>
</organism>
<gene>
    <name evidence="2" type="ORF">E5A73_20895</name>
</gene>
<evidence type="ECO:0000313" key="2">
    <source>
        <dbReference type="EMBL" id="TGX48671.1"/>
    </source>
</evidence>
<comment type="caution">
    <text evidence="2">The sequence shown here is derived from an EMBL/GenBank/DDBJ whole genome shotgun (WGS) entry which is preliminary data.</text>
</comment>
<dbReference type="EMBL" id="SRXT01000011">
    <property type="protein sequence ID" value="TGX48671.1"/>
    <property type="molecule type" value="Genomic_DNA"/>
</dbReference>
<dbReference type="Pfam" id="PF00144">
    <property type="entry name" value="Beta-lactamase"/>
    <property type="match status" value="1"/>
</dbReference>
<dbReference type="Gene3D" id="3.40.710.10">
    <property type="entry name" value="DD-peptidase/beta-lactamase superfamily"/>
    <property type="match status" value="1"/>
</dbReference>
<proteinExistence type="predicted"/>
<name>A0A4S1WYN6_9SPHN</name>
<accession>A0A4S1WYN6</accession>
<dbReference type="AlphaFoldDB" id="A0A4S1WYN6"/>
<dbReference type="InterPro" id="IPR012338">
    <property type="entry name" value="Beta-lactam/transpept-like"/>
</dbReference>
<evidence type="ECO:0000259" key="1">
    <source>
        <dbReference type="Pfam" id="PF00144"/>
    </source>
</evidence>
<sequence>MESAATSEMVKSKMCSDSPPRAMDRTMLVLFDRLRSQFPERLLDLQVWTRGRAYEVFQPAPSEPHQSDTSKPRYSVGCIEGLLQAITMEVLHQRTQVDLFAEASSYLPELRPAIGTSASDRLKVVHLLAHATGFHSTNKAIIGDWQQVLEHLRTKGASFPPGTVCSWNGLGRRLLEELIIRVTGKAMSELTLTTIGELGVFTQAERRLESSSEDIMLELDELARLIRQAFRHGGPAARLLTDRGASIPVIRHPVSPRSSYPIAYASGLAKYSSGLWGQNGIGPGYSLAIRFTSDLEDMIAIAAAVPPLARDLVISLVETTISGAVPVQARGPIGSVIGCDWQEVAGTYVADDEEFIVVELGCDLLLCSVWRGPELLARLDLRVTNGDILVADPRWSSFQVEFFKHPESSVACLTLGQVTYIRSV</sequence>
<reference evidence="2 3" key="1">
    <citation type="submission" date="2019-04" db="EMBL/GenBank/DDBJ databases">
        <title>Sphingomonas psychrotolerans sp. nov., isolated from soil in the Tianshan Mountains, Xinjiang, China.</title>
        <authorList>
            <person name="Luo Y."/>
            <person name="Sheng H."/>
        </authorList>
    </citation>
    <scope>NUCLEOTIDE SEQUENCE [LARGE SCALE GENOMIC DNA]</scope>
    <source>
        <strain evidence="2 3">ZFGT-11</strain>
    </source>
</reference>
<keyword evidence="3" id="KW-1185">Reference proteome</keyword>